<proteinExistence type="inferred from homology"/>
<dbReference type="RefSeq" id="WP_005760669.1">
    <property type="nucleotide sequence ID" value="NZ_AJSX01000030.1"/>
</dbReference>
<dbReference type="Pfam" id="PF01206">
    <property type="entry name" value="TusA"/>
    <property type="match status" value="1"/>
</dbReference>
<gene>
    <name evidence="3" type="ORF">HMPREF1052_0970</name>
</gene>
<dbReference type="PATRIC" id="fig|1095749.3.peg.1169"/>
<sequence length="72" mass="8435">MQHQLDLTQYICPMPVLLTKQALENLPQGHQLIILVNYTSAVKDFELLCKKYNYQLISVESKPDYQKLLIKK</sequence>
<dbReference type="InterPro" id="IPR001455">
    <property type="entry name" value="TusA-like"/>
</dbReference>
<dbReference type="eggNOG" id="COG0425">
    <property type="taxonomic scope" value="Bacteria"/>
</dbReference>
<dbReference type="Proteomes" id="UP000006457">
    <property type="component" value="Unassembled WGS sequence"/>
</dbReference>
<reference evidence="3 4" key="1">
    <citation type="submission" date="2012-03" db="EMBL/GenBank/DDBJ databases">
        <authorList>
            <person name="Harkins D.M."/>
            <person name="Madupu R."/>
            <person name="Durkin A.S."/>
            <person name="Torralba M."/>
            <person name="Methe B."/>
            <person name="Sutton G.G."/>
            <person name="Nelson K.E."/>
        </authorList>
    </citation>
    <scope>NUCLEOTIDE SEQUENCE [LARGE SCALE GENOMIC DNA]</scope>
    <source>
        <strain evidence="3 4">CCUG 2042</strain>
    </source>
</reference>
<dbReference type="EMBL" id="AJSX01000030">
    <property type="protein sequence ID" value="EIJ69498.1"/>
    <property type="molecule type" value="Genomic_DNA"/>
</dbReference>
<dbReference type="SUPFAM" id="SSF64307">
    <property type="entry name" value="SirA-like"/>
    <property type="match status" value="1"/>
</dbReference>
<dbReference type="OrthoDB" id="9797551at2"/>
<accession>I3DCQ5</accession>
<dbReference type="Gene3D" id="3.30.110.40">
    <property type="entry name" value="TusA-like domain"/>
    <property type="match status" value="1"/>
</dbReference>
<dbReference type="CDD" id="cd00291">
    <property type="entry name" value="SirA_YedF_YeeD"/>
    <property type="match status" value="1"/>
</dbReference>
<evidence type="ECO:0000313" key="4">
    <source>
        <dbReference type="Proteomes" id="UP000006457"/>
    </source>
</evidence>
<evidence type="ECO:0000259" key="2">
    <source>
        <dbReference type="Pfam" id="PF01206"/>
    </source>
</evidence>
<dbReference type="InterPro" id="IPR036868">
    <property type="entry name" value="TusA-like_sf"/>
</dbReference>
<dbReference type="AlphaFoldDB" id="I3DCQ5"/>
<name>I3DCQ5_9PAST</name>
<comment type="similarity">
    <text evidence="1">Belongs to the sulfur carrier protein TusA family.</text>
</comment>
<dbReference type="PANTHER" id="PTHR33279:SF18">
    <property type="entry name" value="SULFUR CARRIER PROTEIN MJ0990-RELATED"/>
    <property type="match status" value="1"/>
</dbReference>
<protein>
    <recommendedName>
        <fullName evidence="2">UPF0033 domain-containing protein</fullName>
    </recommendedName>
</protein>
<evidence type="ECO:0000256" key="1">
    <source>
        <dbReference type="ARBA" id="ARBA00008984"/>
    </source>
</evidence>
<organism evidence="3 4">
    <name type="scientific">Pasteurella bettyae CCUG 2042</name>
    <dbReference type="NCBI Taxonomy" id="1095749"/>
    <lineage>
        <taxon>Bacteria</taxon>
        <taxon>Pseudomonadati</taxon>
        <taxon>Pseudomonadota</taxon>
        <taxon>Gammaproteobacteria</taxon>
        <taxon>Pasteurellales</taxon>
        <taxon>Pasteurellaceae</taxon>
        <taxon>Pasteurella</taxon>
    </lineage>
</organism>
<comment type="caution">
    <text evidence="3">The sequence shown here is derived from an EMBL/GenBank/DDBJ whole genome shotgun (WGS) entry which is preliminary data.</text>
</comment>
<dbReference type="PANTHER" id="PTHR33279">
    <property type="entry name" value="SULFUR CARRIER PROTEIN YEDF-RELATED"/>
    <property type="match status" value="1"/>
</dbReference>
<feature type="domain" description="UPF0033" evidence="2">
    <location>
        <begin position="3"/>
        <end position="72"/>
    </location>
</feature>
<evidence type="ECO:0000313" key="3">
    <source>
        <dbReference type="EMBL" id="EIJ69498.1"/>
    </source>
</evidence>
<keyword evidence="4" id="KW-1185">Reference proteome</keyword>